<dbReference type="GO" id="GO:0043041">
    <property type="term" value="P:amino acid activation for nonribosomal peptide biosynthetic process"/>
    <property type="evidence" value="ECO:0007669"/>
    <property type="project" value="TreeGrafter"/>
</dbReference>
<dbReference type="PANTHER" id="PTHR45527">
    <property type="entry name" value="NONRIBOSOMAL PEPTIDE SYNTHETASE"/>
    <property type="match status" value="1"/>
</dbReference>
<reference evidence="2 3" key="1">
    <citation type="submission" date="2016-05" db="EMBL/GenBank/DDBJ databases">
        <title>Single-cell genome of chain-forming Candidatus Thiomargarita nelsonii and comparison to other large sulfur-oxidizing bacteria.</title>
        <authorList>
            <person name="Winkel M."/>
            <person name="Salman V."/>
            <person name="Woyke T."/>
            <person name="Schulz-Vogt H."/>
            <person name="Richter M."/>
            <person name="Flood B."/>
            <person name="Bailey J."/>
            <person name="Amann R."/>
            <person name="Mussmann M."/>
        </authorList>
    </citation>
    <scope>NUCLEOTIDE SEQUENCE [LARGE SCALE GENOMIC DNA]</scope>
    <source>
        <strain evidence="2 3">THI036</strain>
    </source>
</reference>
<organism evidence="2 3">
    <name type="scientific">Candidatus Thiomargarita nelsonii</name>
    <dbReference type="NCBI Taxonomy" id="1003181"/>
    <lineage>
        <taxon>Bacteria</taxon>
        <taxon>Pseudomonadati</taxon>
        <taxon>Pseudomonadota</taxon>
        <taxon>Gammaproteobacteria</taxon>
        <taxon>Thiotrichales</taxon>
        <taxon>Thiotrichaceae</taxon>
        <taxon>Thiomargarita</taxon>
    </lineage>
</organism>
<feature type="domain" description="Condensation" evidence="1">
    <location>
        <begin position="26"/>
        <end position="160"/>
    </location>
</feature>
<dbReference type="Gene3D" id="3.30.559.10">
    <property type="entry name" value="Chloramphenicol acetyltransferase-like domain"/>
    <property type="match status" value="1"/>
</dbReference>
<dbReference type="SUPFAM" id="SSF52777">
    <property type="entry name" value="CoA-dependent acyltransferases"/>
    <property type="match status" value="1"/>
</dbReference>
<comment type="caution">
    <text evidence="2">The sequence shown here is derived from an EMBL/GenBank/DDBJ whole genome shotgun (WGS) entry which is preliminary data.</text>
</comment>
<dbReference type="PANTHER" id="PTHR45527:SF1">
    <property type="entry name" value="FATTY ACID SYNTHASE"/>
    <property type="match status" value="1"/>
</dbReference>
<keyword evidence="3" id="KW-1185">Reference proteome</keyword>
<dbReference type="Proteomes" id="UP000076962">
    <property type="component" value="Unassembled WGS sequence"/>
</dbReference>
<gene>
    <name evidence="2" type="ORF">THIOM_003591</name>
</gene>
<evidence type="ECO:0000259" key="1">
    <source>
        <dbReference type="Pfam" id="PF00668"/>
    </source>
</evidence>
<protein>
    <submittedName>
        <fullName evidence="2">Condensation domain protein</fullName>
    </submittedName>
</protein>
<dbReference type="Pfam" id="PF00668">
    <property type="entry name" value="Condensation"/>
    <property type="match status" value="1"/>
</dbReference>
<dbReference type="InterPro" id="IPR001242">
    <property type="entry name" value="Condensation_dom"/>
</dbReference>
<dbReference type="GO" id="GO:0044550">
    <property type="term" value="P:secondary metabolite biosynthetic process"/>
    <property type="evidence" value="ECO:0007669"/>
    <property type="project" value="TreeGrafter"/>
</dbReference>
<feature type="non-terminal residue" evidence="2">
    <location>
        <position position="161"/>
    </location>
</feature>
<evidence type="ECO:0000313" key="2">
    <source>
        <dbReference type="EMBL" id="OAD20689.1"/>
    </source>
</evidence>
<dbReference type="InterPro" id="IPR023213">
    <property type="entry name" value="CAT-like_dom_sf"/>
</dbReference>
<dbReference type="EMBL" id="LUTY01002183">
    <property type="protein sequence ID" value="OAD20689.1"/>
    <property type="molecule type" value="Genomic_DNA"/>
</dbReference>
<accession>A0A176RYB1</accession>
<evidence type="ECO:0000313" key="3">
    <source>
        <dbReference type="Proteomes" id="UP000076962"/>
    </source>
</evidence>
<dbReference type="GO" id="GO:0005737">
    <property type="term" value="C:cytoplasm"/>
    <property type="evidence" value="ECO:0007669"/>
    <property type="project" value="TreeGrafter"/>
</dbReference>
<dbReference type="GO" id="GO:0031177">
    <property type="term" value="F:phosphopantetheine binding"/>
    <property type="evidence" value="ECO:0007669"/>
    <property type="project" value="TreeGrafter"/>
</dbReference>
<proteinExistence type="predicted"/>
<name>A0A176RYB1_9GAMM</name>
<dbReference type="GO" id="GO:0003824">
    <property type="term" value="F:catalytic activity"/>
    <property type="evidence" value="ECO:0007669"/>
    <property type="project" value="InterPro"/>
</dbReference>
<sequence>MTQQSSPSDKRALLAQLLQQKRQAYSYPLSYGQQALWFIYQNAPDSPAYNMAKPIEIHGNLNLTRLQQVLQALVNRHLALQTTIELVDGEPVQTVQATGAYHFHYHQAVEWSEQQLGTAIKTAYEQPFDLTQGPVLRADLFQTAQQRYILLLTMHHIFGDA</sequence>
<dbReference type="AlphaFoldDB" id="A0A176RYB1"/>